<evidence type="ECO:0000313" key="2">
    <source>
        <dbReference type="Proteomes" id="UP000017559"/>
    </source>
</evidence>
<comment type="caution">
    <text evidence="1">The sequence shown here is derived from an EMBL/GenBank/DDBJ whole genome shotgun (WGS) entry which is preliminary data.</text>
</comment>
<evidence type="ECO:0000313" key="1">
    <source>
        <dbReference type="EMBL" id="ESK89514.1"/>
    </source>
</evidence>
<keyword evidence="2" id="KW-1185">Reference proteome</keyword>
<dbReference type="AlphaFoldDB" id="V2YCU8"/>
<proteinExistence type="predicted"/>
<dbReference type="EMBL" id="AWSO01000553">
    <property type="protein sequence ID" value="ESK89514.1"/>
    <property type="molecule type" value="Genomic_DNA"/>
</dbReference>
<organism evidence="1 2">
    <name type="scientific">Moniliophthora roreri (strain MCA 2997)</name>
    <name type="common">Cocoa frosty pod rot fungus</name>
    <name type="synonym">Crinipellis roreri</name>
    <dbReference type="NCBI Taxonomy" id="1381753"/>
    <lineage>
        <taxon>Eukaryota</taxon>
        <taxon>Fungi</taxon>
        <taxon>Dikarya</taxon>
        <taxon>Basidiomycota</taxon>
        <taxon>Agaricomycotina</taxon>
        <taxon>Agaricomycetes</taxon>
        <taxon>Agaricomycetidae</taxon>
        <taxon>Agaricales</taxon>
        <taxon>Marasmiineae</taxon>
        <taxon>Marasmiaceae</taxon>
        <taxon>Moniliophthora</taxon>
    </lineage>
</organism>
<dbReference type="KEGG" id="mrr:Moror_16073"/>
<reference evidence="1 2" key="1">
    <citation type="journal article" date="2014" name="BMC Genomics">
        <title>Genome and secretome analysis of the hemibiotrophic fungal pathogen, Moniliophthora roreri, which causes frosty pod rot disease of cacao: mechanisms of the biotrophic and necrotrophic phases.</title>
        <authorList>
            <person name="Meinhardt L.W."/>
            <person name="Costa G.G.L."/>
            <person name="Thomazella D.P.T."/>
            <person name="Teixeira P.J.P.L."/>
            <person name="Carazzolle M.F."/>
            <person name="Schuster S.C."/>
            <person name="Carlson J.E."/>
            <person name="Guiltinan M.J."/>
            <person name="Mieczkowski P."/>
            <person name="Farmer A."/>
            <person name="Ramaraj T."/>
            <person name="Crozier J."/>
            <person name="Davis R.E."/>
            <person name="Shao J."/>
            <person name="Melnick R.L."/>
            <person name="Pereira G.A.G."/>
            <person name="Bailey B.A."/>
        </authorList>
    </citation>
    <scope>NUCLEOTIDE SEQUENCE [LARGE SCALE GENOMIC DNA]</scope>
    <source>
        <strain evidence="1 2">MCA 2997</strain>
    </source>
</reference>
<dbReference type="HOGENOM" id="CLU_1555670_0_0_1"/>
<dbReference type="OrthoDB" id="2152029at2759"/>
<sequence>MSPWVSLSNEEGDQAAHDETDITCSRVLAGFAGYVLRDVPRTGRGSVGVYECFKEEILELLKKMRKRHLGVMVVMQERGAHIDPMIDFYAGQKVLGSVTSKVVDWLVKASRGAAIDICAPVRELCQWRRWVYSYDVPFPEPRAKSIAIVLVYGLQELPPVYTNYRSLPKTLG</sequence>
<gene>
    <name evidence="1" type="ORF">Moror_16073</name>
</gene>
<name>V2YCU8_MONRO</name>
<dbReference type="Proteomes" id="UP000017559">
    <property type="component" value="Unassembled WGS sequence"/>
</dbReference>
<accession>V2YCU8</accession>
<protein>
    <submittedName>
        <fullName evidence="1">Uncharacterized protein</fullName>
    </submittedName>
</protein>